<name>R7Q793_CHOCR</name>
<proteinExistence type="predicted"/>
<dbReference type="Proteomes" id="UP000012073">
    <property type="component" value="Unassembled WGS sequence"/>
</dbReference>
<dbReference type="RefSeq" id="XP_005713512.1">
    <property type="nucleotide sequence ID" value="XM_005713455.1"/>
</dbReference>
<accession>R7Q793</accession>
<keyword evidence="2" id="KW-1185">Reference proteome</keyword>
<gene>
    <name evidence="1" type="ORF">CHC_T00002391001</name>
</gene>
<dbReference type="Gramene" id="CDF33693">
    <property type="protein sequence ID" value="CDF33693"/>
    <property type="gene ID" value="CHC_T00002391001"/>
</dbReference>
<dbReference type="KEGG" id="ccp:CHC_T00002391001"/>
<sequence length="47" mass="5499">MFRVCGYSRWCSKECRAKALCSTWLPRILMSVFFSNRKKSECRCGDG</sequence>
<protein>
    <submittedName>
        <fullName evidence="1">Uncharacterized protein</fullName>
    </submittedName>
</protein>
<reference evidence="2" key="1">
    <citation type="journal article" date="2013" name="Proc. Natl. Acad. Sci. U.S.A.">
        <title>Genome structure and metabolic features in the red seaweed Chondrus crispus shed light on evolution of the Archaeplastida.</title>
        <authorList>
            <person name="Collen J."/>
            <person name="Porcel B."/>
            <person name="Carre W."/>
            <person name="Ball S.G."/>
            <person name="Chaparro C."/>
            <person name="Tonon T."/>
            <person name="Barbeyron T."/>
            <person name="Michel G."/>
            <person name="Noel B."/>
            <person name="Valentin K."/>
            <person name="Elias M."/>
            <person name="Artiguenave F."/>
            <person name="Arun A."/>
            <person name="Aury J.M."/>
            <person name="Barbosa-Neto J.F."/>
            <person name="Bothwell J.H."/>
            <person name="Bouget F.Y."/>
            <person name="Brillet L."/>
            <person name="Cabello-Hurtado F."/>
            <person name="Capella-Gutierrez S."/>
            <person name="Charrier B."/>
            <person name="Cladiere L."/>
            <person name="Cock J.M."/>
            <person name="Coelho S.M."/>
            <person name="Colleoni C."/>
            <person name="Czjzek M."/>
            <person name="Da Silva C."/>
            <person name="Delage L."/>
            <person name="Denoeud F."/>
            <person name="Deschamps P."/>
            <person name="Dittami S.M."/>
            <person name="Gabaldon T."/>
            <person name="Gachon C.M."/>
            <person name="Groisillier A."/>
            <person name="Herve C."/>
            <person name="Jabbari K."/>
            <person name="Katinka M."/>
            <person name="Kloareg B."/>
            <person name="Kowalczyk N."/>
            <person name="Labadie K."/>
            <person name="Leblanc C."/>
            <person name="Lopez P.J."/>
            <person name="McLachlan D.H."/>
            <person name="Meslet-Cladiere L."/>
            <person name="Moustafa A."/>
            <person name="Nehr Z."/>
            <person name="Nyvall Collen P."/>
            <person name="Panaud O."/>
            <person name="Partensky F."/>
            <person name="Poulain J."/>
            <person name="Rensing S.A."/>
            <person name="Rousvoal S."/>
            <person name="Samson G."/>
            <person name="Symeonidi A."/>
            <person name="Weissenbach J."/>
            <person name="Zambounis A."/>
            <person name="Wincker P."/>
            <person name="Boyen C."/>
        </authorList>
    </citation>
    <scope>NUCLEOTIDE SEQUENCE [LARGE SCALE GENOMIC DNA]</scope>
    <source>
        <strain evidence="2">cv. Stackhouse</strain>
    </source>
</reference>
<evidence type="ECO:0000313" key="1">
    <source>
        <dbReference type="EMBL" id="CDF33693.1"/>
    </source>
</evidence>
<dbReference type="GeneID" id="17321227"/>
<dbReference type="EMBL" id="HG001654">
    <property type="protein sequence ID" value="CDF33693.1"/>
    <property type="molecule type" value="Genomic_DNA"/>
</dbReference>
<evidence type="ECO:0000313" key="2">
    <source>
        <dbReference type="Proteomes" id="UP000012073"/>
    </source>
</evidence>
<dbReference type="AlphaFoldDB" id="R7Q793"/>
<organism evidence="1 2">
    <name type="scientific">Chondrus crispus</name>
    <name type="common">Carrageen Irish moss</name>
    <name type="synonym">Polymorpha crispa</name>
    <dbReference type="NCBI Taxonomy" id="2769"/>
    <lineage>
        <taxon>Eukaryota</taxon>
        <taxon>Rhodophyta</taxon>
        <taxon>Florideophyceae</taxon>
        <taxon>Rhodymeniophycidae</taxon>
        <taxon>Gigartinales</taxon>
        <taxon>Gigartinaceae</taxon>
        <taxon>Chondrus</taxon>
    </lineage>
</organism>